<evidence type="ECO:0000256" key="4">
    <source>
        <dbReference type="ARBA" id="ARBA00022927"/>
    </source>
</evidence>
<evidence type="ECO:0000256" key="6">
    <source>
        <dbReference type="ARBA" id="ARBA00023136"/>
    </source>
</evidence>
<keyword evidence="7" id="KW-0449">Lipoprotein</keyword>
<proteinExistence type="inferred from homology"/>
<dbReference type="SMART" id="SM00176">
    <property type="entry name" value="RAN"/>
    <property type="match status" value="1"/>
</dbReference>
<dbReference type="PROSITE" id="PS51419">
    <property type="entry name" value="RAB"/>
    <property type="match status" value="1"/>
</dbReference>
<evidence type="ECO:0000313" key="10">
    <source>
        <dbReference type="EMBL" id="CAL54343.1"/>
    </source>
</evidence>
<accession>A0A454XW69</accession>
<dbReference type="GO" id="GO:0003924">
    <property type="term" value="F:GTPase activity"/>
    <property type="evidence" value="ECO:0007669"/>
    <property type="project" value="InterPro"/>
</dbReference>
<keyword evidence="8" id="KW-0636">Prenylation</keyword>
<dbReference type="PRINTS" id="PR00449">
    <property type="entry name" value="RASTRNSFRMNG"/>
</dbReference>
<organism evidence="10 12">
    <name type="scientific">Ostreococcus tauri</name>
    <name type="common">Marine green alga</name>
    <dbReference type="NCBI Taxonomy" id="70448"/>
    <lineage>
        <taxon>Eukaryota</taxon>
        <taxon>Viridiplantae</taxon>
        <taxon>Chlorophyta</taxon>
        <taxon>Mamiellophyceae</taxon>
        <taxon>Mamiellales</taxon>
        <taxon>Bathycoccaceae</taxon>
        <taxon>Ostreococcus</taxon>
    </lineage>
</organism>
<dbReference type="SMART" id="SM00174">
    <property type="entry name" value="RHO"/>
    <property type="match status" value="1"/>
</dbReference>
<keyword evidence="3" id="KW-0547">Nucleotide-binding</keyword>
<dbReference type="Proteomes" id="UP000195557">
    <property type="component" value="Unassembled WGS sequence"/>
</dbReference>
<evidence type="ECO:0000256" key="3">
    <source>
        <dbReference type="ARBA" id="ARBA00022741"/>
    </source>
</evidence>
<accession>Q015T6</accession>
<dbReference type="PROSITE" id="PS51420">
    <property type="entry name" value="RHO"/>
    <property type="match status" value="1"/>
</dbReference>
<dbReference type="Pfam" id="PF00071">
    <property type="entry name" value="Ras"/>
    <property type="match status" value="1"/>
</dbReference>
<keyword evidence="10" id="KW-0378">Hydrolase</keyword>
<dbReference type="Gene3D" id="3.40.50.300">
    <property type="entry name" value="P-loop containing nucleotide triphosphate hydrolases"/>
    <property type="match status" value="1"/>
</dbReference>
<dbReference type="InterPro" id="IPR050209">
    <property type="entry name" value="Rab_GTPases_membrane_traffic"/>
</dbReference>
<dbReference type="RefSeq" id="XP_003080176.1">
    <property type="nucleotide sequence ID" value="XM_003080128.1"/>
</dbReference>
<dbReference type="GeneID" id="9837326"/>
<dbReference type="OMA" id="WLQDCRA"/>
<evidence type="ECO:0000256" key="8">
    <source>
        <dbReference type="ARBA" id="ARBA00023289"/>
    </source>
</evidence>
<dbReference type="GO" id="GO:0005525">
    <property type="term" value="F:GTP binding"/>
    <property type="evidence" value="ECO:0007669"/>
    <property type="project" value="UniProtKB-KW"/>
</dbReference>
<comment type="function">
    <text evidence="9">Protein transport. Probably involved in vesicular traffic.</text>
</comment>
<dbReference type="EMBL" id="KZ155778">
    <property type="protein sequence ID" value="OUS47564.1"/>
    <property type="molecule type" value="Genomic_DNA"/>
</dbReference>
<evidence type="ECO:0000313" key="11">
    <source>
        <dbReference type="EMBL" id="OUS47564.1"/>
    </source>
</evidence>
<dbReference type="NCBIfam" id="TIGR00231">
    <property type="entry name" value="small_GTP"/>
    <property type="match status" value="1"/>
</dbReference>
<keyword evidence="4" id="KW-0813">Transport</keyword>
<accession>A0A1Y5IHB7</accession>
<dbReference type="OrthoDB" id="9989112at2759"/>
<dbReference type="FunFam" id="3.40.50.300:FF:000263">
    <property type="entry name" value="Ras-related protein RABB1c"/>
    <property type="match status" value="1"/>
</dbReference>
<comment type="similarity">
    <text evidence="2">Belongs to the small GTPase superfamily. Rab family.</text>
</comment>
<evidence type="ECO:0000256" key="1">
    <source>
        <dbReference type="ARBA" id="ARBA00004193"/>
    </source>
</evidence>
<dbReference type="InterPro" id="IPR027417">
    <property type="entry name" value="P-loop_NTPase"/>
</dbReference>
<evidence type="ECO:0000256" key="9">
    <source>
        <dbReference type="ARBA" id="ARBA00025673"/>
    </source>
</evidence>
<keyword evidence="4" id="KW-0653">Protein transport</keyword>
<dbReference type="Proteomes" id="UP000009170">
    <property type="component" value="Unassembled WGS sequence"/>
</dbReference>
<name>Q015T6_OSTTA</name>
<reference evidence="10 12" key="1">
    <citation type="journal article" date="2006" name="Proc. Natl. Acad. Sci. U.S.A.">
        <title>Genome analysis of the smallest free-living eukaryote Ostreococcus tauri unveils many unique features.</title>
        <authorList>
            <person name="Derelle E."/>
            <person name="Ferraz C."/>
            <person name="Rombauts S."/>
            <person name="Rouze P."/>
            <person name="Worden A.Z."/>
            <person name="Robbens S."/>
            <person name="Partensky F."/>
            <person name="Degroeve S."/>
            <person name="Echeynie S."/>
            <person name="Cooke R."/>
            <person name="Saeys Y."/>
            <person name="Wuyts J."/>
            <person name="Jabbari K."/>
            <person name="Bowler C."/>
            <person name="Panaud O."/>
            <person name="Piegu B."/>
            <person name="Ball S.G."/>
            <person name="Ral J.-P."/>
            <person name="Bouget F.-Y."/>
            <person name="Piganeau G."/>
            <person name="De Baets B."/>
            <person name="Picard A."/>
            <person name="Delseny M."/>
            <person name="Demaille J."/>
            <person name="Van de Peer Y."/>
            <person name="Moreau H."/>
        </authorList>
    </citation>
    <scope>NUCLEOTIDE SEQUENCE [LARGE SCALE GENOMIC DNA]</scope>
    <source>
        <strain evidence="10 12">OTTH0595</strain>
    </source>
</reference>
<dbReference type="SUPFAM" id="SSF52540">
    <property type="entry name" value="P-loop containing nucleoside triphosphate hydrolases"/>
    <property type="match status" value="1"/>
</dbReference>
<keyword evidence="5" id="KW-0342">GTP-binding</keyword>
<dbReference type="SMART" id="SM00173">
    <property type="entry name" value="RAS"/>
    <property type="match status" value="1"/>
</dbReference>
<dbReference type="SMART" id="SM00175">
    <property type="entry name" value="RAB"/>
    <property type="match status" value="1"/>
</dbReference>
<dbReference type="GO" id="GO:0005886">
    <property type="term" value="C:plasma membrane"/>
    <property type="evidence" value="ECO:0007669"/>
    <property type="project" value="UniProtKB-SubCell"/>
</dbReference>
<dbReference type="STRING" id="70448.Q015T6"/>
<evidence type="ECO:0000256" key="2">
    <source>
        <dbReference type="ARBA" id="ARBA00006270"/>
    </source>
</evidence>
<dbReference type="InterPro" id="IPR001806">
    <property type="entry name" value="Small_GTPase"/>
</dbReference>
<dbReference type="PROSITE" id="PS51421">
    <property type="entry name" value="RAS"/>
    <property type="match status" value="1"/>
</dbReference>
<keyword evidence="12" id="KW-1185">Reference proteome</keyword>
<dbReference type="FunCoup" id="Q015T6">
    <property type="interactions" value="1582"/>
</dbReference>
<dbReference type="EMBL" id="CAID01000007">
    <property type="protein sequence ID" value="CAL54343.1"/>
    <property type="molecule type" value="Genomic_DNA"/>
</dbReference>
<dbReference type="PANTHER" id="PTHR47979">
    <property type="entry name" value="DRAB11-RELATED"/>
    <property type="match status" value="1"/>
</dbReference>
<dbReference type="InParanoid" id="Q015T6"/>
<reference evidence="11" key="3">
    <citation type="submission" date="2017-04" db="EMBL/GenBank/DDBJ databases">
        <title>Population genomics of picophytoplankton unveils novel chromosome hypervariability.</title>
        <authorList>
            <consortium name="DOE Joint Genome Institute"/>
            <person name="Blanc-Mathieu R."/>
            <person name="Krasovec M."/>
            <person name="Hebrard M."/>
            <person name="Yau S."/>
            <person name="Desgranges E."/>
            <person name="Martin J."/>
            <person name="Schackwitz W."/>
            <person name="Kuo A."/>
            <person name="Salin G."/>
            <person name="Donnadieu C."/>
            <person name="Desdevises Y."/>
            <person name="Sanchez-Ferandin S."/>
            <person name="Moreau H."/>
            <person name="Rivals E."/>
            <person name="Grigoriev I.V."/>
            <person name="Grimsley N."/>
            <person name="Eyre-Walker A."/>
            <person name="Piganeau G."/>
        </authorList>
    </citation>
    <scope>NUCLEOTIDE SEQUENCE [LARGE SCALE GENOMIC DNA]</scope>
    <source>
        <strain evidence="11">RCC 1115</strain>
    </source>
</reference>
<reference evidence="10" key="2">
    <citation type="journal article" date="2014" name="BMC Genomics">
        <title>An improved genome of the model marine alga Ostreococcus tauri unfolds by assessing Illumina de novo assemblies.</title>
        <authorList>
            <person name="Blanc-Mathieu R."/>
            <person name="Verhelst B."/>
            <person name="Derelle E."/>
            <person name="Rombauts S."/>
            <person name="Bouget F.Y."/>
            <person name="Carre I."/>
            <person name="Chateau A."/>
            <person name="Eyre-Walker A."/>
            <person name="Grimsley N."/>
            <person name="Moreau H."/>
            <person name="Piegu B."/>
            <person name="Rivals E."/>
            <person name="Schackwitz W."/>
            <person name="Van de Peer Y."/>
            <person name="Piganeau G."/>
        </authorList>
    </citation>
    <scope>NUCLEOTIDE SEQUENCE</scope>
    <source>
        <strain evidence="10">RCC4221</strain>
    </source>
</reference>
<dbReference type="KEGG" id="ota:OT_ostta07g00740"/>
<evidence type="ECO:0000256" key="5">
    <source>
        <dbReference type="ARBA" id="ARBA00023134"/>
    </source>
</evidence>
<dbReference type="GO" id="GO:0015031">
    <property type="term" value="P:protein transport"/>
    <property type="evidence" value="ECO:0007669"/>
    <property type="project" value="UniProtKB-KW"/>
</dbReference>
<sequence>MSYAYLLKYIIIGDTGVGKSCLLLQFTDQRFQLVHDLTIGVEFGSRMVTAGGKQVKLQIWDTAGQESFRSITRSYYRGAAGALLVYDVTRRETFDNLSSWLQDCRANANHNMVIMLVGNKSDVSHRRAVSTEEGEMFARENGLLFVETSAKSAFGVDDAFVATAGAVLAKIDTGVLDVKNESSGVKLGYDPGRKGTSDVARLDVRRAEPGASSCC</sequence>
<evidence type="ECO:0000313" key="12">
    <source>
        <dbReference type="Proteomes" id="UP000009170"/>
    </source>
</evidence>
<dbReference type="InterPro" id="IPR005225">
    <property type="entry name" value="Small_GTP-bd"/>
</dbReference>
<evidence type="ECO:0000256" key="7">
    <source>
        <dbReference type="ARBA" id="ARBA00023288"/>
    </source>
</evidence>
<keyword evidence="6" id="KW-0472">Membrane</keyword>
<dbReference type="AlphaFoldDB" id="Q015T6"/>
<comment type="subcellular location">
    <subcellularLocation>
        <location evidence="1">Cell membrane</location>
        <topology evidence="1">Lipid-anchor</topology>
    </subcellularLocation>
</comment>
<gene>
    <name evidence="11" type="ORF">BE221DRAFT_8005</name>
    <name evidence="10" type="ORF">OT_ostta07g00740</name>
</gene>
<protein>
    <submittedName>
        <fullName evidence="10">P-loop containing nucleoside triphosphate hydrolase</fullName>
    </submittedName>
    <submittedName>
        <fullName evidence="11">Ras family-domain-containing protein</fullName>
    </submittedName>
</protein>